<organism evidence="1 2">
    <name type="scientific">Bagarius yarrelli</name>
    <name type="common">Goonch</name>
    <name type="synonym">Bagrus yarrelli</name>
    <dbReference type="NCBI Taxonomy" id="175774"/>
    <lineage>
        <taxon>Eukaryota</taxon>
        <taxon>Metazoa</taxon>
        <taxon>Chordata</taxon>
        <taxon>Craniata</taxon>
        <taxon>Vertebrata</taxon>
        <taxon>Euteleostomi</taxon>
        <taxon>Actinopterygii</taxon>
        <taxon>Neopterygii</taxon>
        <taxon>Teleostei</taxon>
        <taxon>Ostariophysi</taxon>
        <taxon>Siluriformes</taxon>
        <taxon>Sisoridae</taxon>
        <taxon>Sisorinae</taxon>
        <taxon>Bagarius</taxon>
    </lineage>
</organism>
<evidence type="ECO:0000313" key="1">
    <source>
        <dbReference type="EMBL" id="TSK20089.1"/>
    </source>
</evidence>
<accession>A0A556TLQ8</accession>
<keyword evidence="2" id="KW-1185">Reference proteome</keyword>
<dbReference type="EMBL" id="VCAZ01000005">
    <property type="protein sequence ID" value="TSK20089.1"/>
    <property type="molecule type" value="Genomic_DNA"/>
</dbReference>
<dbReference type="Proteomes" id="UP000319801">
    <property type="component" value="Unassembled WGS sequence"/>
</dbReference>
<sequence length="81" mass="9832">MKCEKVILTEQEDDGSYNQQHVVKLLLLKLMNDEEEEEDEDVLDRSSQNVELEHLRRSYHHYQHEGELKENMELKEIHQRV</sequence>
<proteinExistence type="predicted"/>
<reference evidence="1 2" key="1">
    <citation type="journal article" date="2019" name="Genome Biol. Evol.">
        <title>Whole-Genome Sequencing of the Giant Devil Catfish, Bagarius yarrelli.</title>
        <authorList>
            <person name="Jiang W."/>
            <person name="Lv Y."/>
            <person name="Cheng L."/>
            <person name="Yang K."/>
            <person name="Chao B."/>
            <person name="Wang X."/>
            <person name="Li Y."/>
            <person name="Pan X."/>
            <person name="You X."/>
            <person name="Zhang Y."/>
            <person name="Yang J."/>
            <person name="Li J."/>
            <person name="Zhang X."/>
            <person name="Liu S."/>
            <person name="Sun C."/>
            <person name="Yang J."/>
            <person name="Shi Q."/>
        </authorList>
    </citation>
    <scope>NUCLEOTIDE SEQUENCE [LARGE SCALE GENOMIC DNA]</scope>
    <source>
        <strain evidence="1">JWS20170419001</strain>
        <tissue evidence="1">Muscle</tissue>
    </source>
</reference>
<evidence type="ECO:0000313" key="2">
    <source>
        <dbReference type="Proteomes" id="UP000319801"/>
    </source>
</evidence>
<dbReference type="AlphaFoldDB" id="A0A556TLQ8"/>
<comment type="caution">
    <text evidence="1">The sequence shown here is derived from an EMBL/GenBank/DDBJ whole genome shotgun (WGS) entry which is preliminary data.</text>
</comment>
<name>A0A556TLQ8_BAGYA</name>
<protein>
    <submittedName>
        <fullName evidence="1">Uncharacterized protein</fullName>
    </submittedName>
</protein>
<gene>
    <name evidence="1" type="ORF">Baya_1637</name>
</gene>